<dbReference type="OrthoDB" id="5505971at2"/>
<dbReference type="RefSeq" id="WP_111626816.1">
    <property type="nucleotide sequence ID" value="NZ_QLMC01000001.1"/>
</dbReference>
<accession>A0A327X7C3</accession>
<dbReference type="AlphaFoldDB" id="A0A327X7C3"/>
<feature type="signal peptide" evidence="1">
    <location>
        <begin position="1"/>
        <end position="20"/>
    </location>
</feature>
<dbReference type="EMBL" id="QLMC01000001">
    <property type="protein sequence ID" value="RAK02631.1"/>
    <property type="molecule type" value="Genomic_DNA"/>
</dbReference>
<comment type="caution">
    <text evidence="2">The sequence shown here is derived from an EMBL/GenBank/DDBJ whole genome shotgun (WGS) entry which is preliminary data.</text>
</comment>
<keyword evidence="1" id="KW-0732">Signal</keyword>
<protein>
    <submittedName>
        <fullName evidence="2">Uncharacterized protein</fullName>
    </submittedName>
</protein>
<evidence type="ECO:0000313" key="2">
    <source>
        <dbReference type="EMBL" id="RAK02631.1"/>
    </source>
</evidence>
<dbReference type="Proteomes" id="UP000248790">
    <property type="component" value="Unassembled WGS sequence"/>
</dbReference>
<sequence>MKKILSLAISLFWVTTSSFSQDTDEQRNQLNEARQNRYPIRPVQIGFVPPLSTNGMDNGIVSNRLSLNLLGGFSAALDGAEFSGLFSLEKDYVRGAQFSGILNGVGNEVDGAQYGGITNVAGGPLYGAQFAGIANIVGKNVKGAQFAGIANIAGENVRGAQVGGIANVAESVDGVQIAGIANVAKRVKGTQIGLINIAETVDGAQIGLLSLSKNGYHRFEVWAGDALHASIGYKMGGNRKFYNIFTVGAAWPTGDNVRWGSIRWGYGYGLGTNQPMGKRNQISIEAISYQIQEEGNYWDELNMLNQARVSFIFPLRNRLALTVTPTFNVQVTKFETGEGVGTEWVKWSVYDRTFARRWDDEQVRVRMWPGLNVGIQF</sequence>
<proteinExistence type="predicted"/>
<gene>
    <name evidence="2" type="ORF">LX87_00751</name>
</gene>
<organism evidence="2 3">
    <name type="scientific">Larkinella arboricola</name>
    <dbReference type="NCBI Taxonomy" id="643671"/>
    <lineage>
        <taxon>Bacteria</taxon>
        <taxon>Pseudomonadati</taxon>
        <taxon>Bacteroidota</taxon>
        <taxon>Cytophagia</taxon>
        <taxon>Cytophagales</taxon>
        <taxon>Spirosomataceae</taxon>
        <taxon>Larkinella</taxon>
    </lineage>
</organism>
<evidence type="ECO:0000256" key="1">
    <source>
        <dbReference type="SAM" id="SignalP"/>
    </source>
</evidence>
<reference evidence="2 3" key="1">
    <citation type="submission" date="2018-06" db="EMBL/GenBank/DDBJ databases">
        <title>Genomic Encyclopedia of Archaeal and Bacterial Type Strains, Phase II (KMG-II): from individual species to whole genera.</title>
        <authorList>
            <person name="Goeker M."/>
        </authorList>
    </citation>
    <scope>NUCLEOTIDE SEQUENCE [LARGE SCALE GENOMIC DNA]</scope>
    <source>
        <strain evidence="2 3">DSM 21851</strain>
    </source>
</reference>
<name>A0A327X7C3_LARAB</name>
<evidence type="ECO:0000313" key="3">
    <source>
        <dbReference type="Proteomes" id="UP000248790"/>
    </source>
</evidence>
<keyword evidence="3" id="KW-1185">Reference proteome</keyword>
<feature type="chain" id="PRO_5016264840" evidence="1">
    <location>
        <begin position="21"/>
        <end position="377"/>
    </location>
</feature>